<evidence type="ECO:0000313" key="6">
    <source>
        <dbReference type="EMBL" id="TIB77160.1"/>
    </source>
</evidence>
<dbReference type="EMBL" id="SPRV01000008">
    <property type="protein sequence ID" value="TIC69975.1"/>
    <property type="molecule type" value="Genomic_DNA"/>
</dbReference>
<dbReference type="PROSITE" id="PS51203">
    <property type="entry name" value="CS"/>
    <property type="match status" value="1"/>
</dbReference>
<evidence type="ECO:0000256" key="3">
    <source>
        <dbReference type="ARBA" id="ARBA00059400"/>
    </source>
</evidence>
<feature type="domain" description="CS" evidence="5">
    <location>
        <begin position="17"/>
        <end position="105"/>
    </location>
</feature>
<dbReference type="Pfam" id="PF04969">
    <property type="entry name" value="CS"/>
    <property type="match status" value="1"/>
</dbReference>
<dbReference type="CDD" id="cd06467">
    <property type="entry name" value="p23_NUDC_like"/>
    <property type="match status" value="1"/>
</dbReference>
<dbReference type="Proteomes" id="UP000309601">
    <property type="component" value="Unassembled WGS sequence"/>
</dbReference>
<dbReference type="OrthoDB" id="416217at2759"/>
<dbReference type="Proteomes" id="UP000305647">
    <property type="component" value="Unassembled WGS sequence"/>
</dbReference>
<dbReference type="AlphaFoldDB" id="A0A4T0MIC5"/>
<dbReference type="Proteomes" id="UP000305362">
    <property type="component" value="Unassembled WGS sequence"/>
</dbReference>
<evidence type="ECO:0000313" key="15">
    <source>
        <dbReference type="Proteomes" id="UP000309601"/>
    </source>
</evidence>
<dbReference type="EMBL" id="SPRC01000037">
    <property type="protein sequence ID" value="TIB77160.1"/>
    <property type="molecule type" value="Genomic_DNA"/>
</dbReference>
<gene>
    <name evidence="10" type="ORF">E3Q01_02583</name>
    <name evidence="9" type="ORF">E3Q02_03151</name>
    <name evidence="11" type="ORF">E3Q03_01124</name>
    <name evidence="8" type="ORF">E3Q10_02921</name>
    <name evidence="7" type="ORF">E3Q17_02985</name>
    <name evidence="6" type="ORF">E3Q22_03200</name>
</gene>
<comment type="subcellular location">
    <subcellularLocation>
        <location evidence="1">Cytoplasm</location>
    </subcellularLocation>
</comment>
<evidence type="ECO:0000313" key="9">
    <source>
        <dbReference type="EMBL" id="TIC63245.1"/>
    </source>
</evidence>
<sequence>MADEPDTYDAQKEAAEQATLPYKWSQTISDLDITVDLPAGIRARDLSIIIKRRKLSIAIKGSEAIVDGTLFADIKEEDSTWSVSDGVLNVHFEKVSQAAWWPCVVEGAPRIDTKRIVPENSKLSDLDGETRAMVEKMMFDNRQKEMGQPTSDQLKQQEMLSKIQSANPDMDFSKVQMQ</sequence>
<comment type="caution">
    <text evidence="6">The sequence shown here is derived from an EMBL/GenBank/DDBJ whole genome shotgun (WGS) entry which is preliminary data.</text>
</comment>
<dbReference type="PANTHER" id="PTHR12356">
    <property type="entry name" value="NUCLEAR MOVEMENT PROTEIN NUDC"/>
    <property type="match status" value="1"/>
</dbReference>
<dbReference type="EMBL" id="SPRW01000038">
    <property type="protein sequence ID" value="TIC63245.1"/>
    <property type="molecule type" value="Genomic_DNA"/>
</dbReference>
<reference evidence="12 13" key="1">
    <citation type="submission" date="2019-03" db="EMBL/GenBank/DDBJ databases">
        <title>Sequencing 25 genomes of Wallemia mellicola.</title>
        <authorList>
            <person name="Gostincar C."/>
        </authorList>
    </citation>
    <scope>NUCLEOTIDE SEQUENCE [LARGE SCALE GENOMIC DNA]</scope>
    <source>
        <strain evidence="7 14">EXF-1262</strain>
        <strain evidence="9 15">EXF-1274</strain>
        <strain evidence="11 12">EXF-1277</strain>
        <strain evidence="6 16">EXF-6152</strain>
        <strain evidence="10 17">EXF-757</strain>
        <strain evidence="8 13">EXF-8738</strain>
    </source>
</reference>
<dbReference type="Proteomes" id="UP000310685">
    <property type="component" value="Unassembled WGS sequence"/>
</dbReference>
<evidence type="ECO:0000313" key="14">
    <source>
        <dbReference type="Proteomes" id="UP000307169"/>
    </source>
</evidence>
<dbReference type="EMBL" id="SPRH01000037">
    <property type="protein sequence ID" value="TIB98485.1"/>
    <property type="molecule type" value="Genomic_DNA"/>
</dbReference>
<evidence type="ECO:0000313" key="10">
    <source>
        <dbReference type="EMBL" id="TIC64762.1"/>
    </source>
</evidence>
<evidence type="ECO:0000313" key="16">
    <source>
        <dbReference type="Proteomes" id="UP000310685"/>
    </source>
</evidence>
<accession>A0A4T0MIC5</accession>
<evidence type="ECO:0000313" key="17">
    <source>
        <dbReference type="Proteomes" id="UP000310708"/>
    </source>
</evidence>
<dbReference type="InterPro" id="IPR008978">
    <property type="entry name" value="HSP20-like_chaperone"/>
</dbReference>
<evidence type="ECO:0000256" key="4">
    <source>
        <dbReference type="ARBA" id="ARBA00068398"/>
    </source>
</evidence>
<dbReference type="GO" id="GO:0005737">
    <property type="term" value="C:cytoplasm"/>
    <property type="evidence" value="ECO:0007669"/>
    <property type="project" value="UniProtKB-SubCell"/>
</dbReference>
<dbReference type="FunFam" id="2.60.40.790:FF:000001">
    <property type="entry name" value="Nuclear migration protein nudC"/>
    <property type="match status" value="1"/>
</dbReference>
<dbReference type="Gene3D" id="2.60.40.790">
    <property type="match status" value="1"/>
</dbReference>
<dbReference type="Proteomes" id="UP000310708">
    <property type="component" value="Unassembled WGS sequence"/>
</dbReference>
<evidence type="ECO:0000259" key="5">
    <source>
        <dbReference type="PROSITE" id="PS51203"/>
    </source>
</evidence>
<name>A0A4T0MIC5_9BASI</name>
<dbReference type="GO" id="GO:0051082">
    <property type="term" value="F:unfolded protein binding"/>
    <property type="evidence" value="ECO:0007669"/>
    <property type="project" value="TreeGrafter"/>
</dbReference>
<dbReference type="PANTHER" id="PTHR12356:SF3">
    <property type="entry name" value="NUCLEAR MIGRATION PROTEIN NUDC"/>
    <property type="match status" value="1"/>
</dbReference>
<evidence type="ECO:0000256" key="2">
    <source>
        <dbReference type="ARBA" id="ARBA00022490"/>
    </source>
</evidence>
<dbReference type="GO" id="GO:0006457">
    <property type="term" value="P:protein folding"/>
    <property type="evidence" value="ECO:0007669"/>
    <property type="project" value="TreeGrafter"/>
</dbReference>
<dbReference type="EMBL" id="SPRO01000033">
    <property type="protein sequence ID" value="TIC28887.1"/>
    <property type="molecule type" value="Genomic_DNA"/>
</dbReference>
<evidence type="ECO:0000313" key="13">
    <source>
        <dbReference type="Proteomes" id="UP000305647"/>
    </source>
</evidence>
<proteinExistence type="predicted"/>
<dbReference type="EMBL" id="SPRX01000030">
    <property type="protein sequence ID" value="TIC64762.1"/>
    <property type="molecule type" value="Genomic_DNA"/>
</dbReference>
<dbReference type="InterPro" id="IPR037898">
    <property type="entry name" value="NudC_fam"/>
</dbReference>
<dbReference type="Proteomes" id="UP000307169">
    <property type="component" value="Unassembled WGS sequence"/>
</dbReference>
<evidence type="ECO:0000313" key="7">
    <source>
        <dbReference type="EMBL" id="TIB98485.1"/>
    </source>
</evidence>
<comment type="function">
    <text evidence="3">Required for nuclear movement. May interact between microtubules and nuclei and/or may be involved in the generation of force used to move nuclei during interphase.</text>
</comment>
<evidence type="ECO:0000313" key="8">
    <source>
        <dbReference type="EMBL" id="TIC28887.1"/>
    </source>
</evidence>
<protein>
    <recommendedName>
        <fullName evidence="4">Nuclear movement protein nudC</fullName>
    </recommendedName>
</protein>
<organism evidence="6 16">
    <name type="scientific">Wallemia mellicola</name>
    <dbReference type="NCBI Taxonomy" id="1708541"/>
    <lineage>
        <taxon>Eukaryota</taxon>
        <taxon>Fungi</taxon>
        <taxon>Dikarya</taxon>
        <taxon>Basidiomycota</taxon>
        <taxon>Wallemiomycotina</taxon>
        <taxon>Wallemiomycetes</taxon>
        <taxon>Wallemiales</taxon>
        <taxon>Wallemiaceae</taxon>
        <taxon>Wallemia</taxon>
    </lineage>
</organism>
<dbReference type="SUPFAM" id="SSF49764">
    <property type="entry name" value="HSP20-like chaperones"/>
    <property type="match status" value="1"/>
</dbReference>
<dbReference type="InterPro" id="IPR007052">
    <property type="entry name" value="CS_dom"/>
</dbReference>
<evidence type="ECO:0000313" key="12">
    <source>
        <dbReference type="Proteomes" id="UP000305362"/>
    </source>
</evidence>
<evidence type="ECO:0000313" key="11">
    <source>
        <dbReference type="EMBL" id="TIC69975.1"/>
    </source>
</evidence>
<evidence type="ECO:0000256" key="1">
    <source>
        <dbReference type="ARBA" id="ARBA00004496"/>
    </source>
</evidence>
<keyword evidence="2" id="KW-0963">Cytoplasm</keyword>